<evidence type="ECO:0000313" key="3">
    <source>
        <dbReference type="Proteomes" id="UP000192491"/>
    </source>
</evidence>
<feature type="transmembrane region" description="Helical" evidence="1">
    <location>
        <begin position="23"/>
        <end position="41"/>
    </location>
</feature>
<dbReference type="Proteomes" id="UP000192491">
    <property type="component" value="Unassembled WGS sequence"/>
</dbReference>
<organism evidence="2 3">
    <name type="scientific">Thiothrix lacustris</name>
    <dbReference type="NCBI Taxonomy" id="525917"/>
    <lineage>
        <taxon>Bacteria</taxon>
        <taxon>Pseudomonadati</taxon>
        <taxon>Pseudomonadota</taxon>
        <taxon>Gammaproteobacteria</taxon>
        <taxon>Thiotrichales</taxon>
        <taxon>Thiotrichaceae</taxon>
        <taxon>Thiothrix</taxon>
    </lineage>
</organism>
<proteinExistence type="predicted"/>
<sequence>KFEGQTTSMMGLEKPWFMLKNPGLLSIPIGFLVTILVSLFTRDRRSDEMWDELYVRQNTGINAEGAQAH</sequence>
<dbReference type="EMBL" id="MTEJ01000690">
    <property type="protein sequence ID" value="OQW99623.1"/>
    <property type="molecule type" value="Genomic_DNA"/>
</dbReference>
<name>A0A1Y1Q8U4_9GAMM</name>
<keyword evidence="1" id="KW-0472">Membrane</keyword>
<feature type="non-terminal residue" evidence="2">
    <location>
        <position position="1"/>
    </location>
</feature>
<reference evidence="2 3" key="1">
    <citation type="submission" date="2017-01" db="EMBL/GenBank/DDBJ databases">
        <title>Novel large sulfur bacteria in the metagenomes of groundwater-fed chemosynthetic microbial mats in the Lake Huron basin.</title>
        <authorList>
            <person name="Sharrar A.M."/>
            <person name="Flood B.E."/>
            <person name="Bailey J.V."/>
            <person name="Jones D.S."/>
            <person name="Biddanda B."/>
            <person name="Ruberg S.A."/>
            <person name="Marcus D.N."/>
            <person name="Dick G.J."/>
        </authorList>
    </citation>
    <scope>NUCLEOTIDE SEQUENCE [LARGE SCALE GENOMIC DNA]</scope>
    <source>
        <strain evidence="2">A8</strain>
    </source>
</reference>
<evidence type="ECO:0000313" key="2">
    <source>
        <dbReference type="EMBL" id="OQW99623.1"/>
    </source>
</evidence>
<comment type="caution">
    <text evidence="2">The sequence shown here is derived from an EMBL/GenBank/DDBJ whole genome shotgun (WGS) entry which is preliminary data.</text>
</comment>
<gene>
    <name evidence="2" type="ORF">BWK73_50140</name>
</gene>
<keyword evidence="1" id="KW-0812">Transmembrane</keyword>
<protein>
    <submittedName>
        <fullName evidence="2">Uncharacterized protein</fullName>
    </submittedName>
</protein>
<evidence type="ECO:0000256" key="1">
    <source>
        <dbReference type="SAM" id="Phobius"/>
    </source>
</evidence>
<dbReference type="AlphaFoldDB" id="A0A1Y1Q8U4"/>
<dbReference type="eggNOG" id="COG4147">
    <property type="taxonomic scope" value="Bacteria"/>
</dbReference>
<accession>A0A1Y1Q8U4</accession>
<keyword evidence="1" id="KW-1133">Transmembrane helix</keyword>